<dbReference type="EMBL" id="LAZR01000939">
    <property type="protein sequence ID" value="KKN54193.1"/>
    <property type="molecule type" value="Genomic_DNA"/>
</dbReference>
<sequence>MNSDLARQNIYTKSEQKQVTAWFGIRNDAAHGNYENYSDKEVKLLILGLRDFLVRNPS</sequence>
<accession>A0A0F9UKR6</accession>
<name>A0A0F9UKR6_9ZZZZ</name>
<organism evidence="1">
    <name type="scientific">marine sediment metagenome</name>
    <dbReference type="NCBI Taxonomy" id="412755"/>
    <lineage>
        <taxon>unclassified sequences</taxon>
        <taxon>metagenomes</taxon>
        <taxon>ecological metagenomes</taxon>
    </lineage>
</organism>
<proteinExistence type="predicted"/>
<evidence type="ECO:0000313" key="1">
    <source>
        <dbReference type="EMBL" id="KKN54193.1"/>
    </source>
</evidence>
<dbReference type="AlphaFoldDB" id="A0A0F9UKR6"/>
<gene>
    <name evidence="1" type="ORF">LCGC14_0594860</name>
</gene>
<comment type="caution">
    <text evidence="1">The sequence shown here is derived from an EMBL/GenBank/DDBJ whole genome shotgun (WGS) entry which is preliminary data.</text>
</comment>
<evidence type="ECO:0008006" key="2">
    <source>
        <dbReference type="Google" id="ProtNLM"/>
    </source>
</evidence>
<reference evidence="1" key="1">
    <citation type="journal article" date="2015" name="Nature">
        <title>Complex archaea that bridge the gap between prokaryotes and eukaryotes.</title>
        <authorList>
            <person name="Spang A."/>
            <person name="Saw J.H."/>
            <person name="Jorgensen S.L."/>
            <person name="Zaremba-Niedzwiedzka K."/>
            <person name="Martijn J."/>
            <person name="Lind A.E."/>
            <person name="van Eijk R."/>
            <person name="Schleper C."/>
            <person name="Guy L."/>
            <person name="Ettema T.J."/>
        </authorList>
    </citation>
    <scope>NUCLEOTIDE SEQUENCE</scope>
</reference>
<protein>
    <recommendedName>
        <fullName evidence="2">DUF4145 domain-containing protein</fullName>
    </recommendedName>
</protein>